<dbReference type="GO" id="GO:0005737">
    <property type="term" value="C:cytoplasm"/>
    <property type="evidence" value="ECO:0007669"/>
    <property type="project" value="UniProtKB-UniRule"/>
</dbReference>
<keyword evidence="7" id="KW-0862">Zinc</keyword>
<dbReference type="PANTHER" id="PTHR42752:SF1">
    <property type="entry name" value="IMIDAZOLONEPROPIONASE-RELATED"/>
    <property type="match status" value="1"/>
</dbReference>
<keyword evidence="4" id="KW-0479">Metal-binding</keyword>
<dbReference type="EMBL" id="CP042434">
    <property type="protein sequence ID" value="QEC74287.1"/>
    <property type="molecule type" value="Genomic_DNA"/>
</dbReference>
<dbReference type="Proteomes" id="UP000321291">
    <property type="component" value="Chromosome"/>
</dbReference>
<reference evidence="11 12" key="1">
    <citation type="journal article" date="2017" name="Int. J. Syst. Evol. Microbiol.">
        <title>Arachidicoccus ginsenosidivorans sp. nov., with ginsenoside-converting activity isolated from ginseng cultivating soil.</title>
        <authorList>
            <person name="Siddiqi M.Z."/>
            <person name="Aslam Z."/>
            <person name="Im W.T."/>
        </authorList>
    </citation>
    <scope>NUCLEOTIDE SEQUENCE [LARGE SCALE GENOMIC DNA]</scope>
    <source>
        <strain evidence="11 12">Gsoil 809</strain>
    </source>
</reference>
<dbReference type="Pfam" id="PF07969">
    <property type="entry name" value="Amidohydro_3"/>
    <property type="match status" value="1"/>
</dbReference>
<evidence type="ECO:0000256" key="7">
    <source>
        <dbReference type="ARBA" id="ARBA00022833"/>
    </source>
</evidence>
<evidence type="ECO:0000256" key="1">
    <source>
        <dbReference type="ARBA" id="ARBA00005023"/>
    </source>
</evidence>
<protein>
    <recommendedName>
        <fullName evidence="2 9">Imidazolonepropionase</fullName>
        <ecNumber evidence="2 9">3.5.2.7</ecNumber>
    </recommendedName>
</protein>
<dbReference type="GO" id="GO:0050480">
    <property type="term" value="F:imidazolonepropionase activity"/>
    <property type="evidence" value="ECO:0007669"/>
    <property type="project" value="UniProtKB-UniRule"/>
</dbReference>
<dbReference type="EC" id="3.5.2.7" evidence="2 9"/>
<dbReference type="SUPFAM" id="SSF51338">
    <property type="entry name" value="Composite domain of metallo-dependent hydrolases"/>
    <property type="match status" value="1"/>
</dbReference>
<dbReference type="InterPro" id="IPR032466">
    <property type="entry name" value="Metal_Hydrolase"/>
</dbReference>
<evidence type="ECO:0000256" key="2">
    <source>
        <dbReference type="ARBA" id="ARBA00012864"/>
    </source>
</evidence>
<dbReference type="GO" id="GO:0019556">
    <property type="term" value="P:L-histidine catabolic process to glutamate and formamide"/>
    <property type="evidence" value="ECO:0007669"/>
    <property type="project" value="UniProtKB-UniRule"/>
</dbReference>
<name>A0A5B8VRR7_9BACT</name>
<evidence type="ECO:0000259" key="10">
    <source>
        <dbReference type="Pfam" id="PF07969"/>
    </source>
</evidence>
<dbReference type="InterPro" id="IPR005920">
    <property type="entry name" value="HutI"/>
</dbReference>
<evidence type="ECO:0000256" key="4">
    <source>
        <dbReference type="ARBA" id="ARBA00022723"/>
    </source>
</evidence>
<evidence type="ECO:0000313" key="11">
    <source>
        <dbReference type="EMBL" id="QEC74287.1"/>
    </source>
</evidence>
<sequence length="423" mass="45747">MHAATSTDSKDYTLIGPFSEVLTFKDAPLKGPLSEKDLSLIKYGGIVVSIDGTIVAVGDFASLKQQYLKKDCRYFPIEGEMVLLPGFVDAHTHILFGGTRARDYSMRLEGKTYLEIAQEGGGIMDTVLATRSASDENLMQSMQKRLQKMLFSGVTTAEVKSGYGLNINQEWRLLKILKRLQQTSIIDVIPTCLAAHMKPPDYPGMNSDYLAALQHKLLPLIKADQLAKRIDIFVEDSAFNVAEAKGYLTAAKQAGFDITVHADQFTPGGARLAAQLGACSADHLEASTDRDIQLLAASETVATVLPGASLGLGIPFAPARRLLDAGAAVAIASDWNPGSAPMGDLLTSTALISVYEKLHLAEALAGITFRAAKALGLTDRGRLKVGSLADMQAYPTGDYRDILYYQGQLRPAIIWKKSISYDQ</sequence>
<dbReference type="InterPro" id="IPR013108">
    <property type="entry name" value="Amidohydro_3"/>
</dbReference>
<dbReference type="Gene3D" id="3.20.20.140">
    <property type="entry name" value="Metal-dependent hydrolases"/>
    <property type="match status" value="1"/>
</dbReference>
<dbReference type="GO" id="GO:0046872">
    <property type="term" value="F:metal ion binding"/>
    <property type="evidence" value="ECO:0007669"/>
    <property type="project" value="UniProtKB-KW"/>
</dbReference>
<comment type="pathway">
    <text evidence="1">Amino-acid degradation.</text>
</comment>
<dbReference type="SUPFAM" id="SSF51556">
    <property type="entry name" value="Metallo-dependent hydrolases"/>
    <property type="match status" value="1"/>
</dbReference>
<keyword evidence="3" id="KW-0963">Cytoplasm</keyword>
<dbReference type="PANTHER" id="PTHR42752">
    <property type="entry name" value="IMIDAZOLONEPROPIONASE"/>
    <property type="match status" value="1"/>
</dbReference>
<feature type="domain" description="Amidohydrolase 3" evidence="10">
    <location>
        <begin position="135"/>
        <end position="393"/>
    </location>
</feature>
<keyword evidence="5 11" id="KW-0378">Hydrolase</keyword>
<dbReference type="NCBIfam" id="TIGR01224">
    <property type="entry name" value="hutI"/>
    <property type="match status" value="1"/>
</dbReference>
<evidence type="ECO:0000256" key="9">
    <source>
        <dbReference type="NCBIfam" id="TIGR01224"/>
    </source>
</evidence>
<keyword evidence="12" id="KW-1185">Reference proteome</keyword>
<keyword evidence="8" id="KW-0408">Iron</keyword>
<evidence type="ECO:0000256" key="3">
    <source>
        <dbReference type="ARBA" id="ARBA00022490"/>
    </source>
</evidence>
<proteinExistence type="predicted"/>
<evidence type="ECO:0000256" key="6">
    <source>
        <dbReference type="ARBA" id="ARBA00022808"/>
    </source>
</evidence>
<evidence type="ECO:0000256" key="5">
    <source>
        <dbReference type="ARBA" id="ARBA00022801"/>
    </source>
</evidence>
<dbReference type="Gene3D" id="2.30.40.10">
    <property type="entry name" value="Urease, subunit C, domain 1"/>
    <property type="match status" value="1"/>
</dbReference>
<keyword evidence="6" id="KW-0369">Histidine metabolism</keyword>
<gene>
    <name evidence="11" type="ORF">FSB73_13320</name>
</gene>
<accession>A0A5B8VRR7</accession>
<evidence type="ECO:0000313" key="12">
    <source>
        <dbReference type="Proteomes" id="UP000321291"/>
    </source>
</evidence>
<dbReference type="AlphaFoldDB" id="A0A5B8VRR7"/>
<dbReference type="OrthoDB" id="9776455at2"/>
<evidence type="ECO:0000256" key="8">
    <source>
        <dbReference type="ARBA" id="ARBA00023004"/>
    </source>
</evidence>
<organism evidence="11 12">
    <name type="scientific">Arachidicoccus ginsenosidivorans</name>
    <dbReference type="NCBI Taxonomy" id="496057"/>
    <lineage>
        <taxon>Bacteria</taxon>
        <taxon>Pseudomonadati</taxon>
        <taxon>Bacteroidota</taxon>
        <taxon>Chitinophagia</taxon>
        <taxon>Chitinophagales</taxon>
        <taxon>Chitinophagaceae</taxon>
        <taxon>Arachidicoccus</taxon>
    </lineage>
</organism>
<dbReference type="KEGG" id="agi:FSB73_13320"/>
<dbReference type="InterPro" id="IPR011059">
    <property type="entry name" value="Metal-dep_hydrolase_composite"/>
</dbReference>